<organism evidence="1">
    <name type="scientific">Salmonella enterica subsp. houtenae serovar 45:g,z51:-</name>
    <dbReference type="NCBI Taxonomy" id="1967611"/>
    <lineage>
        <taxon>Bacteria</taxon>
        <taxon>Pseudomonadati</taxon>
        <taxon>Pseudomonadota</taxon>
        <taxon>Gammaproteobacteria</taxon>
        <taxon>Enterobacterales</taxon>
        <taxon>Enterobacteriaceae</taxon>
        <taxon>Salmonella</taxon>
    </lineage>
</organism>
<feature type="non-terminal residue" evidence="1">
    <location>
        <position position="1"/>
    </location>
</feature>
<dbReference type="EMBL" id="DAATAH010000252">
    <property type="protein sequence ID" value="HAE7768180.1"/>
    <property type="molecule type" value="Genomic_DNA"/>
</dbReference>
<sequence>QDAVDAGIATDEETAALTEWKKYRVLLMRVDTAKPVWPTLPTA</sequence>
<comment type="caution">
    <text evidence="1">The sequence shown here is derived from an EMBL/GenBank/DDBJ whole genome shotgun (WGS) entry which is preliminary data.</text>
</comment>
<reference evidence="1" key="1">
    <citation type="journal article" date="2018" name="Genome Biol.">
        <title>SKESA: strategic k-mer extension for scrupulous assemblies.</title>
        <authorList>
            <person name="Souvorov A."/>
            <person name="Agarwala R."/>
            <person name="Lipman D.J."/>
        </authorList>
    </citation>
    <scope>NUCLEOTIDE SEQUENCE</scope>
    <source>
        <strain evidence="1">2584-68</strain>
    </source>
</reference>
<dbReference type="InterPro" id="IPR003458">
    <property type="entry name" value="Phage_T4_Gp38_tail_assem"/>
</dbReference>
<proteinExistence type="predicted"/>
<dbReference type="Pfam" id="PF02413">
    <property type="entry name" value="Caudo_TAP"/>
    <property type="match status" value="1"/>
</dbReference>
<name>A0A736RA36_SALHO</name>
<evidence type="ECO:0000313" key="1">
    <source>
        <dbReference type="EMBL" id="HAE7768180.1"/>
    </source>
</evidence>
<reference evidence="1" key="2">
    <citation type="submission" date="2018-07" db="EMBL/GenBank/DDBJ databases">
        <authorList>
            <consortium name="NCBI Pathogen Detection Project"/>
        </authorList>
    </citation>
    <scope>NUCLEOTIDE SEQUENCE</scope>
    <source>
        <strain evidence="1">2584-68</strain>
    </source>
</reference>
<protein>
    <submittedName>
        <fullName evidence="1">Tail fiber assembly protein</fullName>
    </submittedName>
</protein>
<gene>
    <name evidence="1" type="ORF">GNB58_005386</name>
</gene>
<accession>A0A736RA36</accession>
<dbReference type="AlphaFoldDB" id="A0A736RA36"/>